<dbReference type="InterPro" id="IPR002740">
    <property type="entry name" value="EVE_domain"/>
</dbReference>
<dbReference type="Gene3D" id="3.40.50.300">
    <property type="entry name" value="P-loop containing nucleotide triphosphate hydrolases"/>
    <property type="match status" value="1"/>
</dbReference>
<evidence type="ECO:0000259" key="1">
    <source>
        <dbReference type="SMART" id="SM00382"/>
    </source>
</evidence>
<feature type="domain" description="AAA+ ATPase" evidence="1">
    <location>
        <begin position="748"/>
        <end position="930"/>
    </location>
</feature>
<reference evidence="2" key="1">
    <citation type="submission" date="2017-11" db="EMBL/GenBank/DDBJ databases">
        <title>Three new genomes from thermophilic consortium.</title>
        <authorList>
            <person name="Quaggio R."/>
            <person name="Amgarten D."/>
            <person name="Setubal J.C."/>
        </authorList>
    </citation>
    <scope>NUCLEOTIDE SEQUENCE</scope>
    <source>
        <strain evidence="2">ZCTH01-B2</strain>
    </source>
</reference>
<gene>
    <name evidence="2" type="ORF">CWE10_03035</name>
</gene>
<evidence type="ECO:0000313" key="3">
    <source>
        <dbReference type="Proteomes" id="UP000732377"/>
    </source>
</evidence>
<dbReference type="InterPro" id="IPR058712">
    <property type="entry name" value="SRA_ScoMcrA"/>
</dbReference>
<organism evidence="2 3">
    <name type="scientific">Symbiobacterium thermophilum</name>
    <dbReference type="NCBI Taxonomy" id="2734"/>
    <lineage>
        <taxon>Bacteria</taxon>
        <taxon>Bacillati</taxon>
        <taxon>Bacillota</taxon>
        <taxon>Clostridia</taxon>
        <taxon>Eubacteriales</taxon>
        <taxon>Symbiobacteriaceae</taxon>
        <taxon>Symbiobacterium</taxon>
    </lineage>
</organism>
<dbReference type="RefSeq" id="WP_273377870.1">
    <property type="nucleotide sequence ID" value="NZ_PIUK01000015.1"/>
</dbReference>
<proteinExistence type="predicted"/>
<dbReference type="InterPro" id="IPR027417">
    <property type="entry name" value="P-loop_NTPase"/>
</dbReference>
<dbReference type="SUPFAM" id="SSF88697">
    <property type="entry name" value="PUA domain-like"/>
    <property type="match status" value="2"/>
</dbReference>
<comment type="caution">
    <text evidence="2">The sequence shown here is derived from an EMBL/GenBank/DDBJ whole genome shotgun (WGS) entry which is preliminary data.</text>
</comment>
<sequence>MKVAFSWSKPEGVPGLIARKQVDKSLFLEGSHIPKEFHVDFAQANGGHLPDLGESREVTLHYGDAQFQARLVCKSRHGPDSRDLNLQYGPRSAFARFLQDRLPYSYRRLVLGADASDDSPAEDMPEDEREYVEFYETGQPYHYTVRLVARTDLGELLPPDNFETVWSHLGQLIQAGTVLCTLSKGMANSVSWGADGIQVTTERGSELIAKTAFEAAWHALMQRGILAADEFPGTDRYRSTAVPTILAQLPYVDYTTYPRLTLFLTSHRFTNAELAETFKVGTQRGIRVAGRSPDTKLVVFTTDASSHYRADHPYRDYWKGDTLFYTGEGLVDDQEMTYGNLALKNSMSAGFPVYGFQRLPEGGFAYLGRFRVNAVHEQQQPDKTGRPRRVYVFEMLRVRPQTVPISQPRAWVFQANPQYFRLSAALSELQEIVFLVNQFRTDIRIGDRVYFWEAGPEAGLVGVGTVLAEPKEMPDNQESSRYYVDKSKFEGEKVRTTVRVDRFLSPPIPRAVFLNHPVLRDMTVLTARIGTNFRLTPQQAEAIAQLVEGSVPPRFFRVSAPQRPEDWVMCREKGFLLLDVKMPRTDLTTLASLSDITAALARDADETYRVHSVHLETEARTLETIKNLRPGDRLVVTRGASTVVGLAEVRQPGYIWLADQARHAIYVSWQWTGWLRTTRHPEWLTTLITPATQEAYHEVGQSPAPKTEPTADLAAVTQSFSSALRLSGIHFGSRHDRVVRAFVAALSTKRLVILTGLSGSGKTQIALRFGDWLGKERRMVVPVRPDWTGPDYLFGYEDALKVTDDGRRTWYVPPVLEFMLRAARDPHFPYLLILDEMNLAHVERYFADFLSGVESGEPCLPNLAQDAKGNWVIREGEVERIPIPENLFVVGTVNVDETTYMFSPKVLDRANTFEFRVETEDLQIDLRKPAPLPPGDENLVRGFLAVATDDDWQLIHPAPWRDEFAAYFRTVHRLLSDSDFEFGHRVFYEALRYASMLAATGNTTLQEALDQQIYQKVLPRLHGSRRRLEPLLRALGRFCYDLSYEPGDTATANFDPEAPQERMPQLAQSYHKVRRMFRSLRVNQFTSFTE</sequence>
<dbReference type="Gene3D" id="2.30.280.10">
    <property type="entry name" value="SRA-YDG"/>
    <property type="match status" value="1"/>
</dbReference>
<evidence type="ECO:0000313" key="2">
    <source>
        <dbReference type="EMBL" id="MBY6275180.1"/>
    </source>
</evidence>
<dbReference type="Proteomes" id="UP000732377">
    <property type="component" value="Unassembled WGS sequence"/>
</dbReference>
<dbReference type="SMART" id="SM00382">
    <property type="entry name" value="AAA"/>
    <property type="match status" value="1"/>
</dbReference>
<dbReference type="EMBL" id="PIUK01000015">
    <property type="protein sequence ID" value="MBY6275180.1"/>
    <property type="molecule type" value="Genomic_DNA"/>
</dbReference>
<dbReference type="Gene3D" id="3.10.590.10">
    <property type="entry name" value="ph1033 like domains"/>
    <property type="match status" value="1"/>
</dbReference>
<dbReference type="SUPFAM" id="SSF52540">
    <property type="entry name" value="P-loop containing nucleoside triphosphate hydrolases"/>
    <property type="match status" value="1"/>
</dbReference>
<dbReference type="InterPro" id="IPR015947">
    <property type="entry name" value="PUA-like_sf"/>
</dbReference>
<dbReference type="AlphaFoldDB" id="A0A953LDA1"/>
<dbReference type="Pfam" id="PF26348">
    <property type="entry name" value="SRA_ScoMcrA"/>
    <property type="match status" value="1"/>
</dbReference>
<dbReference type="Pfam" id="PF01878">
    <property type="entry name" value="EVE"/>
    <property type="match status" value="1"/>
</dbReference>
<dbReference type="InterPro" id="IPR036987">
    <property type="entry name" value="SRA-YDG_sf"/>
</dbReference>
<name>A0A953LDA1_SYMTR</name>
<accession>A0A953LDA1</accession>
<protein>
    <recommendedName>
        <fullName evidence="1">AAA+ ATPase domain-containing protein</fullName>
    </recommendedName>
</protein>
<dbReference type="InterPro" id="IPR003593">
    <property type="entry name" value="AAA+_ATPase"/>
</dbReference>